<gene>
    <name evidence="3" type="ORF">L201_002161</name>
</gene>
<dbReference type="InterPro" id="IPR048661">
    <property type="entry name" value="CPL1-like"/>
</dbReference>
<keyword evidence="1" id="KW-0732">Signal</keyword>
<dbReference type="GeneID" id="91092833"/>
<dbReference type="AlphaFoldDB" id="A0AAX4JQX0"/>
<feature type="signal peptide" evidence="1">
    <location>
        <begin position="1"/>
        <end position="19"/>
    </location>
</feature>
<feature type="chain" id="PRO_5043702300" description="Protein CPL1-like domain-containing protein" evidence="1">
    <location>
        <begin position="20"/>
        <end position="322"/>
    </location>
</feature>
<feature type="domain" description="Protein CPL1-like" evidence="2">
    <location>
        <begin position="236"/>
        <end position="304"/>
    </location>
</feature>
<proteinExistence type="predicted"/>
<accession>A0AAX4JQX0</accession>
<organism evidence="3 4">
    <name type="scientific">Kwoniella dendrophila CBS 6074</name>
    <dbReference type="NCBI Taxonomy" id="1295534"/>
    <lineage>
        <taxon>Eukaryota</taxon>
        <taxon>Fungi</taxon>
        <taxon>Dikarya</taxon>
        <taxon>Basidiomycota</taxon>
        <taxon>Agaricomycotina</taxon>
        <taxon>Tremellomycetes</taxon>
        <taxon>Tremellales</taxon>
        <taxon>Cryptococcaceae</taxon>
        <taxon>Kwoniella</taxon>
    </lineage>
</organism>
<dbReference type="Pfam" id="PF21671">
    <property type="entry name" value="CPL1-like"/>
    <property type="match status" value="1"/>
</dbReference>
<dbReference type="EMBL" id="CP144099">
    <property type="protein sequence ID" value="WWC87273.1"/>
    <property type="molecule type" value="Genomic_DNA"/>
</dbReference>
<keyword evidence="4" id="KW-1185">Reference proteome</keyword>
<dbReference type="PANTHER" id="PTHR35192">
    <property type="entry name" value="PROTEIN, PUTATIVE-RELATED"/>
    <property type="match status" value="1"/>
</dbReference>
<dbReference type="PANTHER" id="PTHR35192:SF2">
    <property type="entry name" value="APPLE DOMAIN-CONTAINING PROTEIN"/>
    <property type="match status" value="1"/>
</dbReference>
<evidence type="ECO:0000313" key="4">
    <source>
        <dbReference type="Proteomes" id="UP001355207"/>
    </source>
</evidence>
<dbReference type="Proteomes" id="UP001355207">
    <property type="component" value="Chromosome 2"/>
</dbReference>
<dbReference type="RefSeq" id="XP_066074036.1">
    <property type="nucleotide sequence ID" value="XM_066217939.1"/>
</dbReference>
<reference evidence="3 4" key="1">
    <citation type="submission" date="2024-01" db="EMBL/GenBank/DDBJ databases">
        <title>Comparative genomics of Cryptococcus and Kwoniella reveals pathogenesis evolution and contrasting modes of karyotype evolution via chromosome fusion or intercentromeric recombination.</title>
        <authorList>
            <person name="Coelho M.A."/>
            <person name="David-Palma M."/>
            <person name="Shea T."/>
            <person name="Bowers K."/>
            <person name="McGinley-Smith S."/>
            <person name="Mohammad A.W."/>
            <person name="Gnirke A."/>
            <person name="Yurkov A.M."/>
            <person name="Nowrousian M."/>
            <person name="Sun S."/>
            <person name="Cuomo C.A."/>
            <person name="Heitman J."/>
        </authorList>
    </citation>
    <scope>NUCLEOTIDE SEQUENCE [LARGE SCALE GENOMIC DNA]</scope>
    <source>
        <strain evidence="3 4">CBS 6074</strain>
    </source>
</reference>
<name>A0AAX4JQX0_9TREE</name>
<dbReference type="InterPro" id="IPR038955">
    <property type="entry name" value="PriA/CPL1_fungi"/>
</dbReference>
<sequence length="322" mass="33797">MILTFLLFLISLSPLVAEAGSTFVGCVLSATVALTGSNGAYVSSQASCNTRCLSKRYQYSYYTVGTLLTTNNCYCDNVNSFVAASAYLAGSSASTCMKGIQAAATDLSTSFSFNGCASAIDGITINLQQGTLLGGSLVSDPQSCFEQCKGGLKAYFVPIVPSLTAIAPSYGCVCDPSGQITSGSGGISQFYGFIHSASASAASQAKKRQARDRRSPRTFCPKGLKACRIPGDVDSWECIDPETELESCGGCRYGEYGNVGNINVGKNVAGIDCSVHPGVSLGGSTCSHGTCQILACKRKWRLEKGRCVREQNLSPRSFQEST</sequence>
<evidence type="ECO:0000259" key="2">
    <source>
        <dbReference type="Pfam" id="PF21671"/>
    </source>
</evidence>
<evidence type="ECO:0000256" key="1">
    <source>
        <dbReference type="SAM" id="SignalP"/>
    </source>
</evidence>
<protein>
    <recommendedName>
        <fullName evidence="2">Protein CPL1-like domain-containing protein</fullName>
    </recommendedName>
</protein>
<evidence type="ECO:0000313" key="3">
    <source>
        <dbReference type="EMBL" id="WWC87273.1"/>
    </source>
</evidence>